<keyword evidence="4" id="KW-1185">Reference proteome</keyword>
<organism evidence="3 4">
    <name type="scientific">Falsigemmobacter intermedius</name>
    <dbReference type="NCBI Taxonomy" id="1553448"/>
    <lineage>
        <taxon>Bacteria</taxon>
        <taxon>Pseudomonadati</taxon>
        <taxon>Pseudomonadota</taxon>
        <taxon>Alphaproteobacteria</taxon>
        <taxon>Rhodobacterales</taxon>
        <taxon>Paracoccaceae</taxon>
        <taxon>Falsigemmobacter</taxon>
    </lineage>
</organism>
<keyword evidence="1" id="KW-0560">Oxidoreductase</keyword>
<dbReference type="Proteomes" id="UP000287168">
    <property type="component" value="Unassembled WGS sequence"/>
</dbReference>
<dbReference type="Gene3D" id="3.30.9.10">
    <property type="entry name" value="D-Amino Acid Oxidase, subunit A, domain 2"/>
    <property type="match status" value="1"/>
</dbReference>
<feature type="domain" description="FAD dependent oxidoreductase" evidence="2">
    <location>
        <begin position="5"/>
        <end position="335"/>
    </location>
</feature>
<proteinExistence type="predicted"/>
<accession>A0A3S3YG68</accession>
<dbReference type="PANTHER" id="PTHR13847">
    <property type="entry name" value="SARCOSINE DEHYDROGENASE-RELATED"/>
    <property type="match status" value="1"/>
</dbReference>
<reference evidence="3 4" key="1">
    <citation type="journal article" date="2015" name="Int. J. Syst. Evol. Microbiol.">
        <title>Gemmobacter intermedius sp. nov., isolated from a white stork (Ciconia ciconia).</title>
        <authorList>
            <person name="Kampfer P."/>
            <person name="Jerzak L."/>
            <person name="Wilharm G."/>
            <person name="Golke J."/>
            <person name="Busse H.J."/>
            <person name="Glaeser S.P."/>
        </authorList>
    </citation>
    <scope>NUCLEOTIDE SEQUENCE [LARGE SCALE GENOMIC DNA]</scope>
    <source>
        <strain evidence="3 4">119/4</strain>
    </source>
</reference>
<comment type="caution">
    <text evidence="3">The sequence shown here is derived from an EMBL/GenBank/DDBJ whole genome shotgun (WGS) entry which is preliminary data.</text>
</comment>
<evidence type="ECO:0000259" key="2">
    <source>
        <dbReference type="Pfam" id="PF01266"/>
    </source>
</evidence>
<dbReference type="InterPro" id="IPR006076">
    <property type="entry name" value="FAD-dep_OxRdtase"/>
</dbReference>
<dbReference type="PANTHER" id="PTHR13847:SF287">
    <property type="entry name" value="FAD-DEPENDENT OXIDOREDUCTASE DOMAIN-CONTAINING PROTEIN 1"/>
    <property type="match status" value="1"/>
</dbReference>
<dbReference type="EMBL" id="SBLC01000006">
    <property type="protein sequence ID" value="RWY42996.1"/>
    <property type="molecule type" value="Genomic_DNA"/>
</dbReference>
<dbReference type="SUPFAM" id="SSF51905">
    <property type="entry name" value="FAD/NAD(P)-binding domain"/>
    <property type="match status" value="1"/>
</dbReference>
<dbReference type="Pfam" id="PF01266">
    <property type="entry name" value="DAO"/>
    <property type="match status" value="1"/>
</dbReference>
<evidence type="ECO:0000313" key="4">
    <source>
        <dbReference type="Proteomes" id="UP000287168"/>
    </source>
</evidence>
<gene>
    <name evidence="3" type="ORF">EP867_05800</name>
</gene>
<name>A0A3S3YG68_9RHOB</name>
<dbReference type="InterPro" id="IPR036188">
    <property type="entry name" value="FAD/NAD-bd_sf"/>
</dbReference>
<dbReference type="GO" id="GO:0005737">
    <property type="term" value="C:cytoplasm"/>
    <property type="evidence" value="ECO:0007669"/>
    <property type="project" value="TreeGrafter"/>
</dbReference>
<protein>
    <submittedName>
        <fullName evidence="3">FAD-binding oxidoreductase</fullName>
    </submittedName>
</protein>
<dbReference type="RefSeq" id="WP_128487261.1">
    <property type="nucleotide sequence ID" value="NZ_JBHLXB010000088.1"/>
</dbReference>
<dbReference type="OrthoDB" id="7421214at2"/>
<evidence type="ECO:0000313" key="3">
    <source>
        <dbReference type="EMBL" id="RWY42996.1"/>
    </source>
</evidence>
<sequence length="357" mass="37431">MEASDIVIIGGGVAGLTLAAELAGSAKVLVLEAEAHFGYHASGRSAALYEPAYGAPAVRALTEASLPAYQAGGWLSPRGLMLLGQTGEDEGFRADVAGMNLQELSLDEVREIVPILSRSVAFAAFCDRPQDIDTDRLMQDALKRLRAGGGALRTGLRVTAIRRDGGNWLVTAGDEVFAAPVLVNAAGAWVNEIAAMAGVSGPQFQPYRRSVARIAAPGGADLRRWPIFFGIGESWYAKPDAGALIVSPAEETPVGPHDAFSDDMALAEGLERYQAHVTPEVTRPLATWGGLRTFAPDRVLVIGEDPVQPGFFWQAGQGGYGFQTAPGAARLGADLILGRAPELSADLVAALSPARFG</sequence>
<dbReference type="GO" id="GO:0016491">
    <property type="term" value="F:oxidoreductase activity"/>
    <property type="evidence" value="ECO:0007669"/>
    <property type="project" value="UniProtKB-KW"/>
</dbReference>
<dbReference type="Gene3D" id="3.50.50.60">
    <property type="entry name" value="FAD/NAD(P)-binding domain"/>
    <property type="match status" value="1"/>
</dbReference>
<dbReference type="AlphaFoldDB" id="A0A3S3YG68"/>
<evidence type="ECO:0000256" key="1">
    <source>
        <dbReference type="ARBA" id="ARBA00023002"/>
    </source>
</evidence>